<dbReference type="Gene3D" id="1.10.10.10">
    <property type="entry name" value="Winged helix-like DNA-binding domain superfamily/Winged helix DNA-binding domain"/>
    <property type="match status" value="1"/>
</dbReference>
<keyword evidence="7" id="KW-1185">Reference proteome</keyword>
<dbReference type="SUPFAM" id="SSF53850">
    <property type="entry name" value="Periplasmic binding protein-like II"/>
    <property type="match status" value="1"/>
</dbReference>
<evidence type="ECO:0000256" key="3">
    <source>
        <dbReference type="ARBA" id="ARBA00023125"/>
    </source>
</evidence>
<sequence length="292" mass="32324">MIRELKTLLMVAKEGTFAAAGSKIGLTQAAVSAQMQRLEEELGLKLFDKVGRSSELNATGRQILEQSKDIIERYNALGTSTDSNVGELTLKLGAISSTQRSGLPTILKHYFQIQPNVRIKVLPGVSIKLVDLVDSGELSMAVTILPPFPLHADLIWRPLVSEPYVCVVPNGCDVQDWRTALKTLPFIRYDRSSFGGRQVDRFLQREAIEVQDKCEADELEALIGLVAAGTGAALIPRAFDFTPWQDAIKELSLDSHTFYREVGLVYPRNQQHSAPIADLIKTIEAYYHATVE</sequence>
<evidence type="ECO:0000259" key="5">
    <source>
        <dbReference type="PROSITE" id="PS50931"/>
    </source>
</evidence>
<dbReference type="InterPro" id="IPR036390">
    <property type="entry name" value="WH_DNA-bd_sf"/>
</dbReference>
<dbReference type="RefSeq" id="WP_377369938.1">
    <property type="nucleotide sequence ID" value="NZ_JBHTMN010000018.1"/>
</dbReference>
<dbReference type="EMBL" id="JBHTMN010000018">
    <property type="protein sequence ID" value="MFD1385098.1"/>
    <property type="molecule type" value="Genomic_DNA"/>
</dbReference>
<dbReference type="InterPro" id="IPR005119">
    <property type="entry name" value="LysR_subst-bd"/>
</dbReference>
<dbReference type="Pfam" id="PF03466">
    <property type="entry name" value="LysR_substrate"/>
    <property type="match status" value="1"/>
</dbReference>
<evidence type="ECO:0000256" key="4">
    <source>
        <dbReference type="ARBA" id="ARBA00023163"/>
    </source>
</evidence>
<keyword evidence="4" id="KW-0804">Transcription</keyword>
<reference evidence="7" key="1">
    <citation type="journal article" date="2019" name="Int. J. Syst. Evol. Microbiol.">
        <title>The Global Catalogue of Microorganisms (GCM) 10K type strain sequencing project: providing services to taxonomists for standard genome sequencing and annotation.</title>
        <authorList>
            <consortium name="The Broad Institute Genomics Platform"/>
            <consortium name="The Broad Institute Genome Sequencing Center for Infectious Disease"/>
            <person name="Wu L."/>
            <person name="Ma J."/>
        </authorList>
    </citation>
    <scope>NUCLEOTIDE SEQUENCE [LARGE SCALE GENOMIC DNA]</scope>
    <source>
        <strain evidence="7">JCM 30774</strain>
    </source>
</reference>
<dbReference type="Proteomes" id="UP001597059">
    <property type="component" value="Unassembled WGS sequence"/>
</dbReference>
<dbReference type="Gene3D" id="3.40.190.290">
    <property type="match status" value="1"/>
</dbReference>
<feature type="domain" description="HTH lysR-type" evidence="5">
    <location>
        <begin position="1"/>
        <end position="57"/>
    </location>
</feature>
<gene>
    <name evidence="6" type="ORF">ACFQ45_17220</name>
</gene>
<comment type="caution">
    <text evidence="6">The sequence shown here is derived from an EMBL/GenBank/DDBJ whole genome shotgun (WGS) entry which is preliminary data.</text>
</comment>
<evidence type="ECO:0000313" key="6">
    <source>
        <dbReference type="EMBL" id="MFD1385098.1"/>
    </source>
</evidence>
<protein>
    <submittedName>
        <fullName evidence="6">LysR family transcriptional regulator</fullName>
    </submittedName>
</protein>
<dbReference type="InterPro" id="IPR036388">
    <property type="entry name" value="WH-like_DNA-bd_sf"/>
</dbReference>
<evidence type="ECO:0000313" key="7">
    <source>
        <dbReference type="Proteomes" id="UP001597059"/>
    </source>
</evidence>
<proteinExistence type="inferred from homology"/>
<keyword evidence="2" id="KW-0805">Transcription regulation</keyword>
<name>A0ABW4B6J9_9GAMM</name>
<dbReference type="PANTHER" id="PTHR30126:SF94">
    <property type="entry name" value="LYSR FAMILY TRANSCRIPTIONAL REGULATOR"/>
    <property type="match status" value="1"/>
</dbReference>
<dbReference type="PANTHER" id="PTHR30126">
    <property type="entry name" value="HTH-TYPE TRANSCRIPTIONAL REGULATOR"/>
    <property type="match status" value="1"/>
</dbReference>
<accession>A0ABW4B6J9</accession>
<dbReference type="SUPFAM" id="SSF46785">
    <property type="entry name" value="Winged helix' DNA-binding domain"/>
    <property type="match status" value="1"/>
</dbReference>
<dbReference type="Pfam" id="PF00126">
    <property type="entry name" value="HTH_1"/>
    <property type="match status" value="1"/>
</dbReference>
<dbReference type="InterPro" id="IPR000847">
    <property type="entry name" value="LysR_HTH_N"/>
</dbReference>
<organism evidence="6 7">
    <name type="scientific">Rhodanobacter aciditrophus</name>
    <dbReference type="NCBI Taxonomy" id="1623218"/>
    <lineage>
        <taxon>Bacteria</taxon>
        <taxon>Pseudomonadati</taxon>
        <taxon>Pseudomonadota</taxon>
        <taxon>Gammaproteobacteria</taxon>
        <taxon>Lysobacterales</taxon>
        <taxon>Rhodanobacteraceae</taxon>
        <taxon>Rhodanobacter</taxon>
    </lineage>
</organism>
<dbReference type="PRINTS" id="PR00039">
    <property type="entry name" value="HTHLYSR"/>
</dbReference>
<dbReference type="PROSITE" id="PS50931">
    <property type="entry name" value="HTH_LYSR"/>
    <property type="match status" value="1"/>
</dbReference>
<comment type="similarity">
    <text evidence="1">Belongs to the LysR transcriptional regulatory family.</text>
</comment>
<keyword evidence="3" id="KW-0238">DNA-binding</keyword>
<evidence type="ECO:0000256" key="2">
    <source>
        <dbReference type="ARBA" id="ARBA00023015"/>
    </source>
</evidence>
<evidence type="ECO:0000256" key="1">
    <source>
        <dbReference type="ARBA" id="ARBA00009437"/>
    </source>
</evidence>